<evidence type="ECO:0000256" key="1">
    <source>
        <dbReference type="ARBA" id="ARBA00023157"/>
    </source>
</evidence>
<dbReference type="Proteomes" id="UP000001554">
    <property type="component" value="Chromosome 14"/>
</dbReference>
<accession>A0A9J7NCG7</accession>
<reference evidence="5" key="1">
    <citation type="journal article" date="2020" name="Nat. Ecol. Evol.">
        <title>Deeply conserved synteny resolves early events in vertebrate evolution.</title>
        <authorList>
            <person name="Simakov O."/>
            <person name="Marletaz F."/>
            <person name="Yue J.X."/>
            <person name="O'Connell B."/>
            <person name="Jenkins J."/>
            <person name="Brandt A."/>
            <person name="Calef R."/>
            <person name="Tung C.H."/>
            <person name="Huang T.K."/>
            <person name="Schmutz J."/>
            <person name="Satoh N."/>
            <person name="Yu J.K."/>
            <person name="Putnam N.H."/>
            <person name="Green R.E."/>
            <person name="Rokhsar D.S."/>
        </authorList>
    </citation>
    <scope>NUCLEOTIDE SEQUENCE [LARGE SCALE GENOMIC DNA]</scope>
    <source>
        <strain evidence="5">S238N-H82</strain>
    </source>
</reference>
<dbReference type="KEGG" id="bfo:118430873"/>
<dbReference type="InterPro" id="IPR052129">
    <property type="entry name" value="Spermadhesin-Link_domain"/>
</dbReference>
<keyword evidence="3" id="KW-1133">Transmembrane helix</keyword>
<dbReference type="InterPro" id="IPR000859">
    <property type="entry name" value="CUB_dom"/>
</dbReference>
<dbReference type="GeneID" id="118430873"/>
<dbReference type="InterPro" id="IPR035914">
    <property type="entry name" value="Sperma_CUB_dom_sf"/>
</dbReference>
<dbReference type="AlphaFoldDB" id="A0A9J7NCG7"/>
<feature type="domain" description="CUB" evidence="4">
    <location>
        <begin position="1"/>
        <end position="108"/>
    </location>
</feature>
<protein>
    <submittedName>
        <fullName evidence="6">Seizure protein 6-like</fullName>
    </submittedName>
</protein>
<sequence>MEGRPEGVIYSPGYPGRYPDDANCWWKVSVPGDKVIKVTFLLFDLRNVTDSLELIDGNDRTGRPLTAPLTGRKIPPRSNASSSNVIWINFQSDNMQRGRGFILKYEAIGHCGKISLNDGRGTVSPDHNGYFGIGETARIDCDTSGETWSLVVECLGTGQFNVTHPYCKEAPPGGGTLPIAIGAAVGGVVLLAAAIATVVIVMKRKRR</sequence>
<name>A0A9J7NCG7_BRAFL</name>
<keyword evidence="5" id="KW-1185">Reference proteome</keyword>
<dbReference type="SMART" id="SM00042">
    <property type="entry name" value="CUB"/>
    <property type="match status" value="1"/>
</dbReference>
<dbReference type="Gene3D" id="2.60.120.290">
    <property type="entry name" value="Spermadhesin, CUB domain"/>
    <property type="match status" value="1"/>
</dbReference>
<comment type="caution">
    <text evidence="2">Lacks conserved residue(s) required for the propagation of feature annotation.</text>
</comment>
<dbReference type="RefSeq" id="XP_035697801.1">
    <property type="nucleotide sequence ID" value="XM_035841908.1"/>
</dbReference>
<keyword evidence="3" id="KW-0812">Transmembrane</keyword>
<dbReference type="SUPFAM" id="SSF49854">
    <property type="entry name" value="Spermadhesin, CUB domain"/>
    <property type="match status" value="1"/>
</dbReference>
<keyword evidence="3" id="KW-0472">Membrane</keyword>
<dbReference type="PANTHER" id="PTHR46908:SF4">
    <property type="entry name" value="TUMOR NECROSIS FACTOR-INDUCIBLE GENE 6 PROTEIN"/>
    <property type="match status" value="1"/>
</dbReference>
<organism evidence="5 6">
    <name type="scientific">Branchiostoma floridae</name>
    <name type="common">Florida lancelet</name>
    <name type="synonym">Amphioxus</name>
    <dbReference type="NCBI Taxonomy" id="7739"/>
    <lineage>
        <taxon>Eukaryota</taxon>
        <taxon>Metazoa</taxon>
        <taxon>Chordata</taxon>
        <taxon>Cephalochordata</taxon>
        <taxon>Leptocardii</taxon>
        <taxon>Amphioxiformes</taxon>
        <taxon>Branchiostomatidae</taxon>
        <taxon>Branchiostoma</taxon>
    </lineage>
</organism>
<reference evidence="6" key="2">
    <citation type="submission" date="2025-08" db="UniProtKB">
        <authorList>
            <consortium name="RefSeq"/>
        </authorList>
    </citation>
    <scope>IDENTIFICATION</scope>
    <source>
        <strain evidence="6">S238N-H82</strain>
        <tissue evidence="6">Testes</tissue>
    </source>
</reference>
<evidence type="ECO:0000256" key="3">
    <source>
        <dbReference type="SAM" id="Phobius"/>
    </source>
</evidence>
<evidence type="ECO:0000313" key="6">
    <source>
        <dbReference type="RefSeq" id="XP_035697801.1"/>
    </source>
</evidence>
<dbReference type="PANTHER" id="PTHR46908">
    <property type="entry name" value="CUBILIN-LIKE PROTEIN"/>
    <property type="match status" value="1"/>
</dbReference>
<evidence type="ECO:0000313" key="5">
    <source>
        <dbReference type="Proteomes" id="UP000001554"/>
    </source>
</evidence>
<dbReference type="PROSITE" id="PS01180">
    <property type="entry name" value="CUB"/>
    <property type="match status" value="1"/>
</dbReference>
<dbReference type="OrthoDB" id="4781at2759"/>
<dbReference type="CDD" id="cd00041">
    <property type="entry name" value="CUB"/>
    <property type="match status" value="1"/>
</dbReference>
<dbReference type="Pfam" id="PF00431">
    <property type="entry name" value="CUB"/>
    <property type="match status" value="1"/>
</dbReference>
<proteinExistence type="predicted"/>
<evidence type="ECO:0000259" key="4">
    <source>
        <dbReference type="PROSITE" id="PS01180"/>
    </source>
</evidence>
<gene>
    <name evidence="6" type="primary">LOC118430873</name>
</gene>
<feature type="transmembrane region" description="Helical" evidence="3">
    <location>
        <begin position="177"/>
        <end position="202"/>
    </location>
</feature>
<keyword evidence="1" id="KW-1015">Disulfide bond</keyword>
<evidence type="ECO:0000256" key="2">
    <source>
        <dbReference type="PROSITE-ProRule" id="PRU00059"/>
    </source>
</evidence>